<dbReference type="EMBL" id="QGNW01000086">
    <property type="protein sequence ID" value="RVW99638.1"/>
    <property type="molecule type" value="Genomic_DNA"/>
</dbReference>
<sequence>MILNGGSPDHVPILPSGFSILPDGPTRDGESGSLVTMAFQILDNSSSPTYIPPESVATIFKLVTETAECIKAAMFSQSNLGT</sequence>
<comment type="caution">
    <text evidence="2">The sequence shown here is derived from an EMBL/GenBank/DDBJ whole genome shotgun (WGS) entry which is preliminary data.</text>
</comment>
<evidence type="ECO:0000259" key="1">
    <source>
        <dbReference type="Pfam" id="PF25797"/>
    </source>
</evidence>
<gene>
    <name evidence="2" type="primary">HDG2_2</name>
    <name evidence="2" type="ORF">CK203_021400</name>
</gene>
<evidence type="ECO:0000313" key="2">
    <source>
        <dbReference type="EMBL" id="RVW99638.1"/>
    </source>
</evidence>
<dbReference type="GO" id="GO:0003677">
    <property type="term" value="F:DNA binding"/>
    <property type="evidence" value="ECO:0007669"/>
    <property type="project" value="UniProtKB-KW"/>
</dbReference>
<proteinExistence type="predicted"/>
<dbReference type="InterPro" id="IPR057993">
    <property type="entry name" value="HD-Zip_IV_C"/>
</dbReference>
<dbReference type="Proteomes" id="UP000288805">
    <property type="component" value="Unassembled WGS sequence"/>
</dbReference>
<dbReference type="AlphaFoldDB" id="A0A438ISE9"/>
<keyword evidence="2" id="KW-0238">DNA-binding</keyword>
<organism evidence="2 3">
    <name type="scientific">Vitis vinifera</name>
    <name type="common">Grape</name>
    <dbReference type="NCBI Taxonomy" id="29760"/>
    <lineage>
        <taxon>Eukaryota</taxon>
        <taxon>Viridiplantae</taxon>
        <taxon>Streptophyta</taxon>
        <taxon>Embryophyta</taxon>
        <taxon>Tracheophyta</taxon>
        <taxon>Spermatophyta</taxon>
        <taxon>Magnoliopsida</taxon>
        <taxon>eudicotyledons</taxon>
        <taxon>Gunneridae</taxon>
        <taxon>Pentapetalae</taxon>
        <taxon>rosids</taxon>
        <taxon>Vitales</taxon>
        <taxon>Vitaceae</taxon>
        <taxon>Viteae</taxon>
        <taxon>Vitis</taxon>
    </lineage>
</organism>
<reference evidence="2 3" key="1">
    <citation type="journal article" date="2018" name="PLoS Genet.">
        <title>Population sequencing reveals clonal diversity and ancestral inbreeding in the grapevine cultivar Chardonnay.</title>
        <authorList>
            <person name="Roach M.J."/>
            <person name="Johnson D.L."/>
            <person name="Bohlmann J."/>
            <person name="van Vuuren H.J."/>
            <person name="Jones S.J."/>
            <person name="Pretorius I.S."/>
            <person name="Schmidt S.A."/>
            <person name="Borneman A.R."/>
        </authorList>
    </citation>
    <scope>NUCLEOTIDE SEQUENCE [LARGE SCALE GENOMIC DNA]</scope>
    <source>
        <strain evidence="3">cv. Chardonnay</strain>
        <tissue evidence="2">Leaf</tissue>
    </source>
</reference>
<feature type="domain" description="HD-Zip IV C-terminal" evidence="1">
    <location>
        <begin position="1"/>
        <end position="74"/>
    </location>
</feature>
<dbReference type="Pfam" id="PF25797">
    <property type="entry name" value="PDF2_C"/>
    <property type="match status" value="1"/>
</dbReference>
<dbReference type="PANTHER" id="PTHR45654">
    <property type="entry name" value="HOMEOBOX-LEUCINE ZIPPER PROTEIN MERISTEM L1"/>
    <property type="match status" value="1"/>
</dbReference>
<dbReference type="InterPro" id="IPR042160">
    <property type="entry name" value="HD-Zip_IV"/>
</dbReference>
<protein>
    <submittedName>
        <fullName evidence="2">Homeobox-leucine zipper protein HDG2</fullName>
    </submittedName>
</protein>
<evidence type="ECO:0000313" key="3">
    <source>
        <dbReference type="Proteomes" id="UP000288805"/>
    </source>
</evidence>
<accession>A0A438ISE9</accession>
<name>A0A438ISE9_VITVI</name>
<dbReference type="PANTHER" id="PTHR45654:SF48">
    <property type="entry name" value="START DOMAIN-CONTAINING PROTEIN"/>
    <property type="match status" value="1"/>
</dbReference>
<keyword evidence="2" id="KW-0371">Homeobox</keyword>